<feature type="region of interest" description="Disordered" evidence="10">
    <location>
        <begin position="96"/>
        <end position="146"/>
    </location>
</feature>
<feature type="domain" description="Dof-type" evidence="11">
    <location>
        <begin position="51"/>
        <end position="105"/>
    </location>
</feature>
<organism evidence="12 13">
    <name type="scientific">Rhynchospora tenuis</name>
    <dbReference type="NCBI Taxonomy" id="198213"/>
    <lineage>
        <taxon>Eukaryota</taxon>
        <taxon>Viridiplantae</taxon>
        <taxon>Streptophyta</taxon>
        <taxon>Embryophyta</taxon>
        <taxon>Tracheophyta</taxon>
        <taxon>Spermatophyta</taxon>
        <taxon>Magnoliopsida</taxon>
        <taxon>Liliopsida</taxon>
        <taxon>Poales</taxon>
        <taxon>Cyperaceae</taxon>
        <taxon>Cyperoideae</taxon>
        <taxon>Rhynchosporeae</taxon>
        <taxon>Rhynchospora</taxon>
    </lineage>
</organism>
<comment type="function">
    <text evidence="9">Transcription factor that binds specifically to a 5'-AA[AG]G-3' consensus core sequence.</text>
</comment>
<dbReference type="InterPro" id="IPR045174">
    <property type="entry name" value="Dof"/>
</dbReference>
<evidence type="ECO:0000256" key="6">
    <source>
        <dbReference type="ARBA" id="ARBA00023163"/>
    </source>
</evidence>
<gene>
    <name evidence="12" type="ORF">LUZ61_011201</name>
</gene>
<evidence type="ECO:0000313" key="13">
    <source>
        <dbReference type="Proteomes" id="UP001210211"/>
    </source>
</evidence>
<evidence type="ECO:0000256" key="2">
    <source>
        <dbReference type="ARBA" id="ARBA00022771"/>
    </source>
</evidence>
<keyword evidence="4 9" id="KW-0805">Transcription regulation</keyword>
<evidence type="ECO:0000256" key="3">
    <source>
        <dbReference type="ARBA" id="ARBA00022833"/>
    </source>
</evidence>
<name>A0AAD6A0J7_9POAL</name>
<dbReference type="EMBL" id="JAMRDG010000001">
    <property type="protein sequence ID" value="KAJ3707496.1"/>
    <property type="molecule type" value="Genomic_DNA"/>
</dbReference>
<dbReference type="AlphaFoldDB" id="A0AAD6A0J7"/>
<dbReference type="Proteomes" id="UP001210211">
    <property type="component" value="Unassembled WGS sequence"/>
</dbReference>
<evidence type="ECO:0000256" key="7">
    <source>
        <dbReference type="ARBA" id="ARBA00023242"/>
    </source>
</evidence>
<evidence type="ECO:0000256" key="4">
    <source>
        <dbReference type="ARBA" id="ARBA00023015"/>
    </source>
</evidence>
<dbReference type="PROSITE" id="PS01361">
    <property type="entry name" value="ZF_DOF_1"/>
    <property type="match status" value="1"/>
</dbReference>
<dbReference type="GO" id="GO:0003677">
    <property type="term" value="F:DNA binding"/>
    <property type="evidence" value="ECO:0007669"/>
    <property type="project" value="UniProtKB-UniRule"/>
</dbReference>
<keyword evidence="7 8" id="KW-0539">Nucleus</keyword>
<feature type="compositionally biased region" description="Low complexity" evidence="10">
    <location>
        <begin position="125"/>
        <end position="138"/>
    </location>
</feature>
<dbReference type="GO" id="GO:0008270">
    <property type="term" value="F:zinc ion binding"/>
    <property type="evidence" value="ECO:0007669"/>
    <property type="project" value="UniProtKB-KW"/>
</dbReference>
<dbReference type="PANTHER" id="PTHR31992">
    <property type="entry name" value="DOF ZINC FINGER PROTEIN DOF1.4-RELATED"/>
    <property type="match status" value="1"/>
</dbReference>
<keyword evidence="6 9" id="KW-0804">Transcription</keyword>
<evidence type="ECO:0000256" key="10">
    <source>
        <dbReference type="SAM" id="MobiDB-lite"/>
    </source>
</evidence>
<dbReference type="GO" id="GO:0005634">
    <property type="term" value="C:nucleus"/>
    <property type="evidence" value="ECO:0007669"/>
    <property type="project" value="UniProtKB-SubCell"/>
</dbReference>
<evidence type="ECO:0000256" key="9">
    <source>
        <dbReference type="RuleBase" id="RU369094"/>
    </source>
</evidence>
<evidence type="ECO:0000313" key="12">
    <source>
        <dbReference type="EMBL" id="KAJ3707496.1"/>
    </source>
</evidence>
<evidence type="ECO:0000256" key="8">
    <source>
        <dbReference type="PROSITE-ProRule" id="PRU00071"/>
    </source>
</evidence>
<comment type="caution">
    <text evidence="12">The sequence shown here is derived from an EMBL/GenBank/DDBJ whole genome shotgun (WGS) entry which is preliminary data.</text>
</comment>
<reference evidence="12 13" key="1">
    <citation type="journal article" date="2022" name="Cell">
        <title>Repeat-based holocentromeres influence genome architecture and karyotype evolution.</title>
        <authorList>
            <person name="Hofstatter P.G."/>
            <person name="Thangavel G."/>
            <person name="Lux T."/>
            <person name="Neumann P."/>
            <person name="Vondrak T."/>
            <person name="Novak P."/>
            <person name="Zhang M."/>
            <person name="Costa L."/>
            <person name="Castellani M."/>
            <person name="Scott A."/>
            <person name="Toegelov H."/>
            <person name="Fuchs J."/>
            <person name="Mata-Sucre Y."/>
            <person name="Dias Y."/>
            <person name="Vanzela A.L.L."/>
            <person name="Huettel B."/>
            <person name="Almeida C.C.S."/>
            <person name="Simkova H."/>
            <person name="Souza G."/>
            <person name="Pedrosa-Harand A."/>
            <person name="Macas J."/>
            <person name="Mayer K.F.X."/>
            <person name="Houben A."/>
            <person name="Marques A."/>
        </authorList>
    </citation>
    <scope>NUCLEOTIDE SEQUENCE [LARGE SCALE GENOMIC DNA]</scope>
    <source>
        <strain evidence="12">RhyTen1mFocal</strain>
    </source>
</reference>
<evidence type="ECO:0000259" key="11">
    <source>
        <dbReference type="PROSITE" id="PS50884"/>
    </source>
</evidence>
<dbReference type="GO" id="GO:0003700">
    <property type="term" value="F:DNA-binding transcription factor activity"/>
    <property type="evidence" value="ECO:0007669"/>
    <property type="project" value="UniProtKB-UniRule"/>
</dbReference>
<comment type="subcellular location">
    <subcellularLocation>
        <location evidence="8 9">Nucleus</location>
    </subcellularLocation>
</comment>
<dbReference type="PANTHER" id="PTHR31992:SF141">
    <property type="entry name" value="DOF ZINC FINGER PROTEIN DOF1.4"/>
    <property type="match status" value="1"/>
</dbReference>
<feature type="compositionally biased region" description="Low complexity" evidence="10">
    <location>
        <begin position="108"/>
        <end position="118"/>
    </location>
</feature>
<protein>
    <recommendedName>
        <fullName evidence="9">Dof zinc finger protein</fullName>
    </recommendedName>
</protein>
<keyword evidence="2 8" id="KW-0863">Zinc-finger</keyword>
<proteinExistence type="predicted"/>
<dbReference type="Pfam" id="PF02701">
    <property type="entry name" value="Zn_ribbon_Dof"/>
    <property type="match status" value="1"/>
</dbReference>
<keyword evidence="5 8" id="KW-0238">DNA-binding</keyword>
<dbReference type="InterPro" id="IPR003851">
    <property type="entry name" value="Znf_Dof"/>
</dbReference>
<sequence>MQGLHTAESITGNGVDAIAGNGPGIIFTGVDHLRSPRGYMTAASAPTQPPLKCPRCDSTNTKFCYYNNYNLSQPRHFCKACRRYWTKGGVLRNVPVGGGCRKSKRASGSKSSKSSSNKSCKRTNVTRSASDTSTVTSVDPSNPEPGMIFADTCGAEPPSQITVPSMGDLEFTLPDPINLHILNESKLEAIDKTKPVESSVLPAVYDHTAEADFLPAFQTQFTSDGVLTVPGLDWSLSTDSTLFDLTTSTVDTSSYWNQNHWGDAVPDPALYLP</sequence>
<keyword evidence="1 9" id="KW-0479">Metal-binding</keyword>
<dbReference type="PROSITE" id="PS50884">
    <property type="entry name" value="ZF_DOF_2"/>
    <property type="match status" value="1"/>
</dbReference>
<evidence type="ECO:0000256" key="5">
    <source>
        <dbReference type="ARBA" id="ARBA00023125"/>
    </source>
</evidence>
<keyword evidence="13" id="KW-1185">Reference proteome</keyword>
<accession>A0AAD6A0J7</accession>
<evidence type="ECO:0000256" key="1">
    <source>
        <dbReference type="ARBA" id="ARBA00022723"/>
    </source>
</evidence>
<keyword evidence="3 9" id="KW-0862">Zinc</keyword>